<feature type="domain" description="Cytochrome b561 bacterial/Ni-hydrogenase" evidence="14">
    <location>
        <begin position="8"/>
        <end position="179"/>
    </location>
</feature>
<feature type="transmembrane region" description="Helical" evidence="13">
    <location>
        <begin position="94"/>
        <end position="113"/>
    </location>
</feature>
<comment type="cofactor">
    <cofactor evidence="1">
        <name>heme b</name>
        <dbReference type="ChEBI" id="CHEBI:60344"/>
    </cofactor>
</comment>
<protein>
    <submittedName>
        <fullName evidence="15">Cytochrome b</fullName>
    </submittedName>
</protein>
<dbReference type="SUPFAM" id="SSF81342">
    <property type="entry name" value="Transmembrane di-heme cytochromes"/>
    <property type="match status" value="1"/>
</dbReference>
<evidence type="ECO:0000313" key="16">
    <source>
        <dbReference type="Proteomes" id="UP000294164"/>
    </source>
</evidence>
<comment type="caution">
    <text evidence="15">The sequence shown here is derived from an EMBL/GenBank/DDBJ whole genome shotgun (WGS) entry which is preliminary data.</text>
</comment>
<dbReference type="PANTHER" id="PTHR30529:SF3">
    <property type="entry name" value="CYTOCHROME B561 HOMOLOG 1"/>
    <property type="match status" value="1"/>
</dbReference>
<evidence type="ECO:0000313" key="15">
    <source>
        <dbReference type="EMBL" id="TAA43513.1"/>
    </source>
</evidence>
<keyword evidence="8" id="KW-0249">Electron transport</keyword>
<keyword evidence="3" id="KW-0813">Transport</keyword>
<evidence type="ECO:0000256" key="9">
    <source>
        <dbReference type="ARBA" id="ARBA00022989"/>
    </source>
</evidence>
<keyword evidence="5" id="KW-0349">Heme</keyword>
<feature type="transmembrane region" description="Helical" evidence="13">
    <location>
        <begin position="15"/>
        <end position="31"/>
    </location>
</feature>
<dbReference type="InterPro" id="IPR052168">
    <property type="entry name" value="Cytochrome_b561_oxidase"/>
</dbReference>
<feature type="transmembrane region" description="Helical" evidence="13">
    <location>
        <begin position="151"/>
        <end position="169"/>
    </location>
</feature>
<dbReference type="GO" id="GO:0005886">
    <property type="term" value="C:plasma membrane"/>
    <property type="evidence" value="ECO:0007669"/>
    <property type="project" value="UniProtKB-SubCell"/>
</dbReference>
<evidence type="ECO:0000256" key="10">
    <source>
        <dbReference type="ARBA" id="ARBA00023004"/>
    </source>
</evidence>
<evidence type="ECO:0000256" key="6">
    <source>
        <dbReference type="ARBA" id="ARBA00022692"/>
    </source>
</evidence>
<dbReference type="GO" id="GO:0022904">
    <property type="term" value="P:respiratory electron transport chain"/>
    <property type="evidence" value="ECO:0007669"/>
    <property type="project" value="InterPro"/>
</dbReference>
<evidence type="ECO:0000256" key="7">
    <source>
        <dbReference type="ARBA" id="ARBA00022723"/>
    </source>
</evidence>
<keyword evidence="9 13" id="KW-1133">Transmembrane helix</keyword>
<name>A0A4Q8M418_9GAMM</name>
<dbReference type="InterPro" id="IPR016174">
    <property type="entry name" value="Di-haem_cyt_TM"/>
</dbReference>
<gene>
    <name evidence="15" type="ORF">EA655_09615</name>
</gene>
<sequence>MTQVETARYSRRARIFHWTTFALVVAAYVTINLRKAFERGSDARMLVVESHFLIGIALLLVVLPRLAARLGERAPPIVPPLPRWMQRAGDATHVLLYAFLIVQPLLGIVARLATGRGIGLPFTDWAIPSFFGTHQHLAHTLESAHVWLGEAFYWVIGLHILAALFHLLVRRDNALQRMT</sequence>
<feature type="transmembrane region" description="Helical" evidence="13">
    <location>
        <begin position="43"/>
        <end position="63"/>
    </location>
</feature>
<evidence type="ECO:0000256" key="3">
    <source>
        <dbReference type="ARBA" id="ARBA00022448"/>
    </source>
</evidence>
<evidence type="ECO:0000256" key="13">
    <source>
        <dbReference type="SAM" id="Phobius"/>
    </source>
</evidence>
<dbReference type="RefSeq" id="WP_130534297.1">
    <property type="nucleotide sequence ID" value="NZ_SHMG01000004.1"/>
</dbReference>
<evidence type="ECO:0000256" key="8">
    <source>
        <dbReference type="ARBA" id="ARBA00022982"/>
    </source>
</evidence>
<evidence type="ECO:0000256" key="5">
    <source>
        <dbReference type="ARBA" id="ARBA00022617"/>
    </source>
</evidence>
<dbReference type="AlphaFoldDB" id="A0A4Q8M418"/>
<evidence type="ECO:0000256" key="12">
    <source>
        <dbReference type="ARBA" id="ARBA00037975"/>
    </source>
</evidence>
<evidence type="ECO:0000256" key="1">
    <source>
        <dbReference type="ARBA" id="ARBA00001970"/>
    </source>
</evidence>
<proteinExistence type="inferred from homology"/>
<comment type="subcellular location">
    <subcellularLocation>
        <location evidence="2">Cell membrane</location>
        <topology evidence="2">Multi-pass membrane protein</topology>
    </subcellularLocation>
</comment>
<keyword evidence="7" id="KW-0479">Metal-binding</keyword>
<keyword evidence="11 13" id="KW-0472">Membrane</keyword>
<dbReference type="GO" id="GO:0046872">
    <property type="term" value="F:metal ion binding"/>
    <property type="evidence" value="ECO:0007669"/>
    <property type="project" value="UniProtKB-KW"/>
</dbReference>
<keyword evidence="10" id="KW-0408">Iron</keyword>
<dbReference type="EMBL" id="SHMG01000004">
    <property type="protein sequence ID" value="TAA43513.1"/>
    <property type="molecule type" value="Genomic_DNA"/>
</dbReference>
<dbReference type="PANTHER" id="PTHR30529">
    <property type="entry name" value="CYTOCHROME B561"/>
    <property type="match status" value="1"/>
</dbReference>
<keyword evidence="4" id="KW-1003">Cell membrane</keyword>
<dbReference type="GO" id="GO:0020037">
    <property type="term" value="F:heme binding"/>
    <property type="evidence" value="ECO:0007669"/>
    <property type="project" value="TreeGrafter"/>
</dbReference>
<reference evidence="15 16" key="1">
    <citation type="submission" date="2019-02" db="EMBL/GenBank/DDBJ databases">
        <title>WGS of Pseudoxanthomonas species novum from clinical isolates.</title>
        <authorList>
            <person name="Bernier A.-M."/>
            <person name="Bernard K."/>
            <person name="Vachon A."/>
        </authorList>
    </citation>
    <scope>NUCLEOTIDE SEQUENCE [LARGE SCALE GENOMIC DNA]</scope>
    <source>
        <strain evidence="15 16">NML130969</strain>
    </source>
</reference>
<evidence type="ECO:0000256" key="11">
    <source>
        <dbReference type="ARBA" id="ARBA00023136"/>
    </source>
</evidence>
<dbReference type="Pfam" id="PF01292">
    <property type="entry name" value="Ni_hydr_CYTB"/>
    <property type="match status" value="1"/>
</dbReference>
<dbReference type="Proteomes" id="UP000294164">
    <property type="component" value="Unassembled WGS sequence"/>
</dbReference>
<dbReference type="GO" id="GO:0009055">
    <property type="term" value="F:electron transfer activity"/>
    <property type="evidence" value="ECO:0007669"/>
    <property type="project" value="InterPro"/>
</dbReference>
<evidence type="ECO:0000259" key="14">
    <source>
        <dbReference type="Pfam" id="PF01292"/>
    </source>
</evidence>
<evidence type="ECO:0000256" key="2">
    <source>
        <dbReference type="ARBA" id="ARBA00004651"/>
    </source>
</evidence>
<evidence type="ECO:0000256" key="4">
    <source>
        <dbReference type="ARBA" id="ARBA00022475"/>
    </source>
</evidence>
<dbReference type="OrthoDB" id="8589936at2"/>
<accession>A0A4Q8M418</accession>
<dbReference type="InterPro" id="IPR011577">
    <property type="entry name" value="Cyt_b561_bac/Ni-Hgenase"/>
</dbReference>
<keyword evidence="6 13" id="KW-0812">Transmembrane</keyword>
<comment type="similarity">
    <text evidence="12">Belongs to the cytochrome b561 family.</text>
</comment>
<organism evidence="15 16">
    <name type="scientific">Pseudoxanthomonas winnipegensis</name>
    <dbReference type="NCBI Taxonomy" id="2480810"/>
    <lineage>
        <taxon>Bacteria</taxon>
        <taxon>Pseudomonadati</taxon>
        <taxon>Pseudomonadota</taxon>
        <taxon>Gammaproteobacteria</taxon>
        <taxon>Lysobacterales</taxon>
        <taxon>Lysobacteraceae</taxon>
        <taxon>Pseudoxanthomonas</taxon>
    </lineage>
</organism>